<keyword evidence="1" id="KW-0812">Transmembrane</keyword>
<proteinExistence type="predicted"/>
<evidence type="ECO:0008006" key="4">
    <source>
        <dbReference type="Google" id="ProtNLM"/>
    </source>
</evidence>
<keyword evidence="3" id="KW-1185">Reference proteome</keyword>
<accession>A0ABQ2HIZ6</accession>
<organism evidence="2 3">
    <name type="scientific">Lentzea pudingi</name>
    <dbReference type="NCBI Taxonomy" id="1789439"/>
    <lineage>
        <taxon>Bacteria</taxon>
        <taxon>Bacillati</taxon>
        <taxon>Actinomycetota</taxon>
        <taxon>Actinomycetes</taxon>
        <taxon>Pseudonocardiales</taxon>
        <taxon>Pseudonocardiaceae</taxon>
        <taxon>Lentzea</taxon>
    </lineage>
</organism>
<protein>
    <recommendedName>
        <fullName evidence="4">MatE protein</fullName>
    </recommendedName>
</protein>
<dbReference type="EMBL" id="BMNC01000002">
    <property type="protein sequence ID" value="GGM81765.1"/>
    <property type="molecule type" value="Genomic_DNA"/>
</dbReference>
<feature type="transmembrane region" description="Helical" evidence="1">
    <location>
        <begin position="20"/>
        <end position="41"/>
    </location>
</feature>
<comment type="caution">
    <text evidence="2">The sequence shown here is derived from an EMBL/GenBank/DDBJ whole genome shotgun (WGS) entry which is preliminary data.</text>
</comment>
<evidence type="ECO:0000256" key="1">
    <source>
        <dbReference type="SAM" id="Phobius"/>
    </source>
</evidence>
<keyword evidence="1" id="KW-0472">Membrane</keyword>
<dbReference type="Proteomes" id="UP000597656">
    <property type="component" value="Unassembled WGS sequence"/>
</dbReference>
<evidence type="ECO:0000313" key="2">
    <source>
        <dbReference type="EMBL" id="GGM81765.1"/>
    </source>
</evidence>
<gene>
    <name evidence="2" type="ORF">GCM10011609_17240</name>
</gene>
<reference evidence="3" key="1">
    <citation type="journal article" date="2019" name="Int. J. Syst. Evol. Microbiol.">
        <title>The Global Catalogue of Microorganisms (GCM) 10K type strain sequencing project: providing services to taxonomists for standard genome sequencing and annotation.</title>
        <authorList>
            <consortium name="The Broad Institute Genomics Platform"/>
            <consortium name="The Broad Institute Genome Sequencing Center for Infectious Disease"/>
            <person name="Wu L."/>
            <person name="Ma J."/>
        </authorList>
    </citation>
    <scope>NUCLEOTIDE SEQUENCE [LARGE SCALE GENOMIC DNA]</scope>
    <source>
        <strain evidence="3">CGMCC 4.7319</strain>
    </source>
</reference>
<name>A0ABQ2HIZ6_9PSEU</name>
<sequence>MLPETRARWVAPLVAPEVDLSILGLLLGIRHLTLAGASLEVFRSARRLLMFASAVTLALNVADSVVAAEYGKA</sequence>
<evidence type="ECO:0000313" key="3">
    <source>
        <dbReference type="Proteomes" id="UP000597656"/>
    </source>
</evidence>
<keyword evidence="1" id="KW-1133">Transmembrane helix</keyword>